<evidence type="ECO:0000256" key="3">
    <source>
        <dbReference type="ARBA" id="ARBA00022801"/>
    </source>
</evidence>
<evidence type="ECO:0000256" key="4">
    <source>
        <dbReference type="ARBA" id="ARBA00022839"/>
    </source>
</evidence>
<dbReference type="InterPro" id="IPR005987">
    <property type="entry name" value="RNase_T"/>
</dbReference>
<dbReference type="HAMAP" id="MF_00157">
    <property type="entry name" value="RNase_T"/>
    <property type="match status" value="1"/>
</dbReference>
<feature type="site" description="Important for substrate binding and specificity" evidence="5">
    <location>
        <position position="115"/>
    </location>
</feature>
<dbReference type="GO" id="GO:0045004">
    <property type="term" value="P:DNA replication proofreading"/>
    <property type="evidence" value="ECO:0007669"/>
    <property type="project" value="TreeGrafter"/>
</dbReference>
<evidence type="ECO:0000256" key="1">
    <source>
        <dbReference type="ARBA" id="ARBA00022694"/>
    </source>
</evidence>
<dbReference type="GO" id="GO:0003676">
    <property type="term" value="F:nucleic acid binding"/>
    <property type="evidence" value="ECO:0007669"/>
    <property type="project" value="InterPro"/>
</dbReference>
<keyword evidence="4 5" id="KW-0269">Exonuclease</keyword>
<dbReference type="GO" id="GO:0000287">
    <property type="term" value="F:magnesium ion binding"/>
    <property type="evidence" value="ECO:0007669"/>
    <property type="project" value="UniProtKB-UniRule"/>
</dbReference>
<name>A0A368BVF7_9GAMM</name>
<accession>A0A368BVF7</accession>
<comment type="similarity">
    <text evidence="5">Belongs to the RNase T family.</text>
</comment>
<dbReference type="InterPro" id="IPR036397">
    <property type="entry name" value="RNaseH_sf"/>
</dbReference>
<evidence type="ECO:0000313" key="7">
    <source>
        <dbReference type="EMBL" id="RCL40802.1"/>
    </source>
</evidence>
<reference evidence="7 8" key="1">
    <citation type="journal article" date="2018" name="Microbiome">
        <title>Fine metagenomic profile of the Mediterranean stratified and mixed water columns revealed by assembly and recruitment.</title>
        <authorList>
            <person name="Haro-Moreno J.M."/>
            <person name="Lopez-Perez M."/>
            <person name="De La Torre J.R."/>
            <person name="Picazo A."/>
            <person name="Camacho A."/>
            <person name="Rodriguez-Valera F."/>
        </authorList>
    </citation>
    <scope>NUCLEOTIDE SEQUENCE [LARGE SCALE GENOMIC DNA]</scope>
    <source>
        <strain evidence="7">MED-G82</strain>
    </source>
</reference>
<feature type="binding site" evidence="5">
    <location>
        <position position="17"/>
    </location>
    <ligand>
        <name>Mg(2+)</name>
        <dbReference type="ChEBI" id="CHEBI:18420"/>
        <label>2</label>
        <note>catalytic</note>
    </ligand>
</feature>
<dbReference type="EC" id="3.1.13.-" evidence="5"/>
<comment type="function">
    <text evidence="5">Trims short 3' overhangs of a variety of RNA species, leaving a one or two nucleotide 3' overhang. Responsible for the end-turnover of tRNA: specifically removes the terminal AMP residue from uncharged tRNA (tRNA-C-C-A). Also appears to be involved in tRNA biosynthesis.</text>
</comment>
<feature type="binding site" evidence="5">
    <location>
        <position position="172"/>
    </location>
    <ligand>
        <name>Mg(2+)</name>
        <dbReference type="ChEBI" id="CHEBI:18420"/>
        <label>2</label>
        <note>catalytic</note>
    </ligand>
</feature>
<dbReference type="SMART" id="SM00479">
    <property type="entry name" value="EXOIII"/>
    <property type="match status" value="1"/>
</dbReference>
<comment type="caution">
    <text evidence="5">Lacks conserved residue(s) required for the propagation of feature annotation.</text>
</comment>
<keyword evidence="5" id="KW-0479">Metal-binding</keyword>
<keyword evidence="5" id="KW-0460">Magnesium</keyword>
<dbReference type="GO" id="GO:0008033">
    <property type="term" value="P:tRNA processing"/>
    <property type="evidence" value="ECO:0007669"/>
    <property type="project" value="UniProtKB-KW"/>
</dbReference>
<comment type="cofactor">
    <cofactor evidence="5">
        <name>Mg(2+)</name>
        <dbReference type="ChEBI" id="CHEBI:18420"/>
    </cofactor>
    <text evidence="5">Binds two Mg(2+) per subunit. The active form of the enzyme binds two Mg(2+) ions in its active site. The first Mg(2+) forms only one salt bridge with the protein.</text>
</comment>
<evidence type="ECO:0000313" key="8">
    <source>
        <dbReference type="Proteomes" id="UP000253307"/>
    </source>
</evidence>
<protein>
    <recommendedName>
        <fullName evidence="5">Ribonuclease T</fullName>
        <ecNumber evidence="5">3.1.13.-</ecNumber>
    </recommendedName>
    <alternativeName>
        <fullName evidence="5">Exoribonuclease T</fullName>
        <shortName evidence="5">RNase T</shortName>
    </alternativeName>
</protein>
<dbReference type="EMBL" id="QOPE01000021">
    <property type="protein sequence ID" value="RCL40802.1"/>
    <property type="molecule type" value="Genomic_DNA"/>
</dbReference>
<dbReference type="Pfam" id="PF00929">
    <property type="entry name" value="RNase_T"/>
    <property type="match status" value="1"/>
</dbReference>
<dbReference type="SUPFAM" id="SSF53098">
    <property type="entry name" value="Ribonuclease H-like"/>
    <property type="match status" value="1"/>
</dbReference>
<keyword evidence="1 5" id="KW-0819">tRNA processing</keyword>
<dbReference type="GO" id="GO:0016896">
    <property type="term" value="F:RNA exonuclease activity, producing 5'-phosphomonoesters"/>
    <property type="evidence" value="ECO:0007669"/>
    <property type="project" value="UniProtKB-UniRule"/>
</dbReference>
<proteinExistence type="inferred from homology"/>
<comment type="subunit">
    <text evidence="5">Homodimer.</text>
</comment>
<dbReference type="GO" id="GO:0005829">
    <property type="term" value="C:cytosol"/>
    <property type="evidence" value="ECO:0007669"/>
    <property type="project" value="TreeGrafter"/>
</dbReference>
<feature type="site" description="Important for substrate binding and specificity" evidence="5">
    <location>
        <position position="137"/>
    </location>
</feature>
<dbReference type="Proteomes" id="UP000253307">
    <property type="component" value="Unassembled WGS sequence"/>
</dbReference>
<dbReference type="InterPro" id="IPR012337">
    <property type="entry name" value="RNaseH-like_sf"/>
</dbReference>
<dbReference type="AlphaFoldDB" id="A0A368BVF7"/>
<keyword evidence="2 5" id="KW-0540">Nuclease</keyword>
<gene>
    <name evidence="5" type="primary">rnt</name>
    <name evidence="7" type="ORF">DBW96_03095</name>
</gene>
<evidence type="ECO:0000259" key="6">
    <source>
        <dbReference type="SMART" id="SM00479"/>
    </source>
</evidence>
<dbReference type="Gene3D" id="3.30.420.10">
    <property type="entry name" value="Ribonuclease H-like superfamily/Ribonuclease H"/>
    <property type="match status" value="1"/>
</dbReference>
<feature type="domain" description="Exonuclease" evidence="6">
    <location>
        <begin position="10"/>
        <end position="193"/>
    </location>
</feature>
<feature type="active site" description="Proton donor/acceptor" evidence="5">
    <location>
        <position position="172"/>
    </location>
</feature>
<dbReference type="PANTHER" id="PTHR30231">
    <property type="entry name" value="DNA POLYMERASE III SUBUNIT EPSILON"/>
    <property type="match status" value="1"/>
</dbReference>
<feature type="binding site" evidence="5">
    <location>
        <position position="15"/>
    </location>
    <ligand>
        <name>Mg(2+)</name>
        <dbReference type="ChEBI" id="CHEBI:18420"/>
        <label>1</label>
        <note>catalytic</note>
    </ligand>
</feature>
<feature type="site" description="Important for substrate binding and specificity" evidence="5">
    <location>
        <position position="68"/>
    </location>
</feature>
<dbReference type="GO" id="GO:0008408">
    <property type="term" value="F:3'-5' exonuclease activity"/>
    <property type="evidence" value="ECO:0007669"/>
    <property type="project" value="TreeGrafter"/>
</dbReference>
<dbReference type="PANTHER" id="PTHR30231:SF2">
    <property type="entry name" value="RIBONUCLEASE T"/>
    <property type="match status" value="1"/>
</dbReference>
<keyword evidence="3 5" id="KW-0378">Hydrolase</keyword>
<comment type="caution">
    <text evidence="7">The sequence shown here is derived from an EMBL/GenBank/DDBJ whole genome shotgun (WGS) entry which is preliminary data.</text>
</comment>
<sequence length="193" mass="22085">MLKDRIRKYLPVVLDLETGGLDNKKNPILEIAIQLLEYRDNNFELGELIRYHIEPFKDLEIDPESLEFTKIDLSHPLRNAVEENIALKNISKAINQQRSKYECSRVILVAHNAHFDLGFLVEAFKRNNIKNLPFHPFSVLDTVSLGALATGQTVLARICKELNIDYVNELAHSAAYDAEVTAKVFCKIFNDFN</sequence>
<evidence type="ECO:0000256" key="2">
    <source>
        <dbReference type="ARBA" id="ARBA00022722"/>
    </source>
</evidence>
<evidence type="ECO:0000256" key="5">
    <source>
        <dbReference type="HAMAP-Rule" id="MF_00157"/>
    </source>
</evidence>
<feature type="binding site" evidence="5">
    <location>
        <position position="15"/>
    </location>
    <ligand>
        <name>Mg(2+)</name>
        <dbReference type="ChEBI" id="CHEBI:18420"/>
        <label>2</label>
        <note>catalytic</note>
    </ligand>
</feature>
<organism evidence="7 8">
    <name type="scientific">SAR86 cluster bacterium</name>
    <dbReference type="NCBI Taxonomy" id="2030880"/>
    <lineage>
        <taxon>Bacteria</taxon>
        <taxon>Pseudomonadati</taxon>
        <taxon>Pseudomonadota</taxon>
        <taxon>Gammaproteobacteria</taxon>
        <taxon>SAR86 cluster</taxon>
    </lineage>
</organism>
<feature type="binding site" evidence="5">
    <location>
        <position position="177"/>
    </location>
    <ligand>
        <name>Mg(2+)</name>
        <dbReference type="ChEBI" id="CHEBI:18420"/>
        <label>2</label>
        <note>catalytic</note>
    </ligand>
</feature>
<dbReference type="InterPro" id="IPR013520">
    <property type="entry name" value="Ribonucl_H"/>
</dbReference>